<accession>A0A6B3SNP2</accession>
<dbReference type="Proteomes" id="UP000482155">
    <property type="component" value="Unassembled WGS sequence"/>
</dbReference>
<evidence type="ECO:0000313" key="3">
    <source>
        <dbReference type="Proteomes" id="UP000482155"/>
    </source>
</evidence>
<gene>
    <name evidence="2" type="ORF">G3574_14835</name>
</gene>
<sequence length="107" mass="12095">MQSMNKIIAGVAISLVSASLFGQPAGNGPRGGYRFDKSNTPGWSMMTPEERARHHDKMMSLQNYDECKAYMEEHRASMEARAKEKGRPMRGPRQDACERMKSRGMLK</sequence>
<evidence type="ECO:0000256" key="1">
    <source>
        <dbReference type="SAM" id="MobiDB-lite"/>
    </source>
</evidence>
<feature type="compositionally biased region" description="Basic and acidic residues" evidence="1">
    <location>
        <begin position="79"/>
        <end position="101"/>
    </location>
</feature>
<name>A0A6B3SNP2_9BURK</name>
<comment type="caution">
    <text evidence="2">The sequence shown here is derived from an EMBL/GenBank/DDBJ whole genome shotgun (WGS) entry which is preliminary data.</text>
</comment>
<dbReference type="RefSeq" id="WP_163964507.1">
    <property type="nucleotide sequence ID" value="NZ_JAAIVB010000048.1"/>
</dbReference>
<reference evidence="2 3" key="1">
    <citation type="submission" date="2020-02" db="EMBL/GenBank/DDBJ databases">
        <authorList>
            <person name="Kim M.K."/>
        </authorList>
    </citation>
    <scope>NUCLEOTIDE SEQUENCE [LARGE SCALE GENOMIC DNA]</scope>
    <source>
        <strain evidence="2 3">17J57-3</strain>
    </source>
</reference>
<keyword evidence="3" id="KW-1185">Reference proteome</keyword>
<evidence type="ECO:0000313" key="2">
    <source>
        <dbReference type="EMBL" id="NEX62363.1"/>
    </source>
</evidence>
<protein>
    <submittedName>
        <fullName evidence="2">Uncharacterized protein</fullName>
    </submittedName>
</protein>
<dbReference type="EMBL" id="JAAIVB010000048">
    <property type="protein sequence ID" value="NEX62363.1"/>
    <property type="molecule type" value="Genomic_DNA"/>
</dbReference>
<feature type="region of interest" description="Disordered" evidence="1">
    <location>
        <begin position="79"/>
        <end position="107"/>
    </location>
</feature>
<proteinExistence type="predicted"/>
<feature type="region of interest" description="Disordered" evidence="1">
    <location>
        <begin position="26"/>
        <end position="56"/>
    </location>
</feature>
<organism evidence="2 3">
    <name type="scientific">Noviherbaspirillum galbum</name>
    <dbReference type="NCBI Taxonomy" id="2709383"/>
    <lineage>
        <taxon>Bacteria</taxon>
        <taxon>Pseudomonadati</taxon>
        <taxon>Pseudomonadota</taxon>
        <taxon>Betaproteobacteria</taxon>
        <taxon>Burkholderiales</taxon>
        <taxon>Oxalobacteraceae</taxon>
        <taxon>Noviherbaspirillum</taxon>
    </lineage>
</organism>
<dbReference type="AlphaFoldDB" id="A0A6B3SNP2"/>